<gene>
    <name evidence="3" type="ORF">AB852_27965</name>
</gene>
<dbReference type="GeneID" id="96794253"/>
<feature type="region of interest" description="Disordered" evidence="1">
    <location>
        <begin position="152"/>
        <end position="179"/>
    </location>
</feature>
<feature type="region of interest" description="Disordered" evidence="1">
    <location>
        <begin position="68"/>
        <end position="92"/>
    </location>
</feature>
<keyword evidence="2" id="KW-0732">Signal</keyword>
<evidence type="ECO:0000313" key="4">
    <source>
        <dbReference type="Proteomes" id="UP000186455"/>
    </source>
</evidence>
<feature type="compositionally biased region" description="Gly residues" evidence="1">
    <location>
        <begin position="167"/>
        <end position="179"/>
    </location>
</feature>
<proteinExistence type="predicted"/>
<feature type="signal peptide" evidence="2">
    <location>
        <begin position="1"/>
        <end position="25"/>
    </location>
</feature>
<evidence type="ECO:0000256" key="1">
    <source>
        <dbReference type="SAM" id="MobiDB-lite"/>
    </source>
</evidence>
<dbReference type="STRING" id="1048205.AB852_27965"/>
<feature type="chain" id="PRO_5038367807" description="Lipoprotein" evidence="2">
    <location>
        <begin position="26"/>
        <end position="179"/>
    </location>
</feature>
<protein>
    <recommendedName>
        <fullName evidence="5">Lipoprotein</fullName>
    </recommendedName>
</protein>
<evidence type="ECO:0000313" key="3">
    <source>
        <dbReference type="EMBL" id="OKH92050.1"/>
    </source>
</evidence>
<dbReference type="RefSeq" id="WP_073793047.1">
    <property type="nucleotide sequence ID" value="NZ_CP109290.1"/>
</dbReference>
<evidence type="ECO:0008006" key="5">
    <source>
        <dbReference type="Google" id="ProtNLM"/>
    </source>
</evidence>
<sequence>MRSRTRGTLAAVPVLVALLLTGCGAGGTDDKVASAAGDGKGKTAAAKESLSPEKRALKMAQCMRDQGMDVADPEEGGGVQIQGRGKKMSKKKVDDAMAACRKFAPQGLDKGADPKAMDNMREYAKCMRENGVEEFPDPQGGGMRLDAKVAEDPDVPAADKKCKPKMGKGGGGLLGGGKR</sequence>
<dbReference type="Proteomes" id="UP000186455">
    <property type="component" value="Unassembled WGS sequence"/>
</dbReference>
<dbReference type="PROSITE" id="PS51257">
    <property type="entry name" value="PROKAR_LIPOPROTEIN"/>
    <property type="match status" value="1"/>
</dbReference>
<dbReference type="AlphaFoldDB" id="A0A1Q4V2U5"/>
<evidence type="ECO:0000256" key="2">
    <source>
        <dbReference type="SAM" id="SignalP"/>
    </source>
</evidence>
<organism evidence="3 4">
    <name type="scientific">Streptomyces uncialis</name>
    <dbReference type="NCBI Taxonomy" id="1048205"/>
    <lineage>
        <taxon>Bacteria</taxon>
        <taxon>Bacillati</taxon>
        <taxon>Actinomycetota</taxon>
        <taxon>Actinomycetes</taxon>
        <taxon>Kitasatosporales</taxon>
        <taxon>Streptomycetaceae</taxon>
        <taxon>Streptomyces</taxon>
    </lineage>
</organism>
<dbReference type="EMBL" id="LFBV01000008">
    <property type="protein sequence ID" value="OKH92050.1"/>
    <property type="molecule type" value="Genomic_DNA"/>
</dbReference>
<accession>A0A1Q4V2U5</accession>
<keyword evidence="4" id="KW-1185">Reference proteome</keyword>
<comment type="caution">
    <text evidence="3">The sequence shown here is derived from an EMBL/GenBank/DDBJ whole genome shotgun (WGS) entry which is preliminary data.</text>
</comment>
<feature type="compositionally biased region" description="Basic and acidic residues" evidence="1">
    <location>
        <begin position="152"/>
        <end position="161"/>
    </location>
</feature>
<name>A0A1Q4V2U5_9ACTN</name>
<reference evidence="3 4" key="1">
    <citation type="submission" date="2015-06" db="EMBL/GenBank/DDBJ databases">
        <title>Cloning and characterization of the uncialamcin biosynthetic gene cluster.</title>
        <authorList>
            <person name="Yan X."/>
            <person name="Huang T."/>
            <person name="Ge H."/>
            <person name="Shen B."/>
        </authorList>
    </citation>
    <scope>NUCLEOTIDE SEQUENCE [LARGE SCALE GENOMIC DNA]</scope>
    <source>
        <strain evidence="3 4">DCA2648</strain>
    </source>
</reference>